<organism evidence="5 6">
    <name type="scientific">Hucho hucho</name>
    <name type="common">huchen</name>
    <dbReference type="NCBI Taxonomy" id="62062"/>
    <lineage>
        <taxon>Eukaryota</taxon>
        <taxon>Metazoa</taxon>
        <taxon>Chordata</taxon>
        <taxon>Craniata</taxon>
        <taxon>Vertebrata</taxon>
        <taxon>Euteleostomi</taxon>
        <taxon>Actinopterygii</taxon>
        <taxon>Neopterygii</taxon>
        <taxon>Teleostei</taxon>
        <taxon>Protacanthopterygii</taxon>
        <taxon>Salmoniformes</taxon>
        <taxon>Salmonidae</taxon>
        <taxon>Salmoninae</taxon>
        <taxon>Hucho</taxon>
    </lineage>
</organism>
<feature type="signal peptide" evidence="3">
    <location>
        <begin position="1"/>
        <end position="21"/>
    </location>
</feature>
<dbReference type="Pfam" id="PF07707">
    <property type="entry name" value="BACK"/>
    <property type="match status" value="1"/>
</dbReference>
<keyword evidence="1" id="KW-0880">Kelch repeat</keyword>
<evidence type="ECO:0000313" key="6">
    <source>
        <dbReference type="Proteomes" id="UP000314982"/>
    </source>
</evidence>
<proteinExistence type="predicted"/>
<keyword evidence="3" id="KW-0732">Signal</keyword>
<dbReference type="FunFam" id="1.25.40.420:FF:000001">
    <property type="entry name" value="Kelch-like family member 12"/>
    <property type="match status" value="1"/>
</dbReference>
<keyword evidence="6" id="KW-1185">Reference proteome</keyword>
<accession>A0A4W5LLF6</accession>
<dbReference type="PANTHER" id="PTHR24412:SF135">
    <property type="entry name" value="KELCH-LIKE PROTEIN 5"/>
    <property type="match status" value="1"/>
</dbReference>
<sequence>LYRVNKLSLTCLSLCLSVCLSLCLSLGRVELREDTIECILSVSCLLQLQSVVQACCNFLIKHLHPSNCLGIRGYADAQGCTHLQHTAHSYTMENFVEVVGGQEFLLLPLEEMDRLLSSDDMNVPDEETVVTALLSWVRHDVSTRQPHLPSLLTRIRLPLLQAQVCLSLCLSVSLSLC</sequence>
<evidence type="ECO:0000256" key="1">
    <source>
        <dbReference type="ARBA" id="ARBA00022441"/>
    </source>
</evidence>
<dbReference type="Proteomes" id="UP000314982">
    <property type="component" value="Unassembled WGS sequence"/>
</dbReference>
<dbReference type="AlphaFoldDB" id="A0A4W5LLF6"/>
<dbReference type="Gene3D" id="1.25.40.420">
    <property type="match status" value="1"/>
</dbReference>
<keyword evidence="2" id="KW-0677">Repeat</keyword>
<name>A0A4W5LLF6_9TELE</name>
<evidence type="ECO:0000259" key="4">
    <source>
        <dbReference type="SMART" id="SM00875"/>
    </source>
</evidence>
<dbReference type="STRING" id="62062.ENSHHUP00000026150"/>
<reference evidence="6" key="1">
    <citation type="submission" date="2018-06" db="EMBL/GenBank/DDBJ databases">
        <title>Genome assembly of Danube salmon.</title>
        <authorList>
            <person name="Macqueen D.J."/>
            <person name="Gundappa M.K."/>
        </authorList>
    </citation>
    <scope>NUCLEOTIDE SEQUENCE [LARGE SCALE GENOMIC DNA]</scope>
</reference>
<protein>
    <recommendedName>
        <fullName evidence="4">BACK domain-containing protein</fullName>
    </recommendedName>
</protein>
<evidence type="ECO:0000313" key="5">
    <source>
        <dbReference type="Ensembl" id="ENSHHUP00000026150.1"/>
    </source>
</evidence>
<reference evidence="5" key="3">
    <citation type="submission" date="2025-09" db="UniProtKB">
        <authorList>
            <consortium name="Ensembl"/>
        </authorList>
    </citation>
    <scope>IDENTIFICATION</scope>
</reference>
<dbReference type="PANTHER" id="PTHR24412">
    <property type="entry name" value="KELCH PROTEIN"/>
    <property type="match status" value="1"/>
</dbReference>
<dbReference type="GeneTree" id="ENSGT00940000155358"/>
<dbReference type="Ensembl" id="ENSHHUT00000027184.1">
    <property type="protein sequence ID" value="ENSHHUP00000026150.1"/>
    <property type="gene ID" value="ENSHHUG00000016553.1"/>
</dbReference>
<feature type="domain" description="BACK" evidence="4">
    <location>
        <begin position="68"/>
        <end position="169"/>
    </location>
</feature>
<dbReference type="InterPro" id="IPR011705">
    <property type="entry name" value="BACK"/>
</dbReference>
<feature type="chain" id="PRO_5021245231" description="BACK domain-containing protein" evidence="3">
    <location>
        <begin position="22"/>
        <end position="177"/>
    </location>
</feature>
<evidence type="ECO:0000256" key="3">
    <source>
        <dbReference type="SAM" id="SignalP"/>
    </source>
</evidence>
<dbReference type="SMART" id="SM00875">
    <property type="entry name" value="BACK"/>
    <property type="match status" value="1"/>
</dbReference>
<evidence type="ECO:0000256" key="2">
    <source>
        <dbReference type="ARBA" id="ARBA00022737"/>
    </source>
</evidence>
<reference evidence="5" key="2">
    <citation type="submission" date="2025-08" db="UniProtKB">
        <authorList>
            <consortium name="Ensembl"/>
        </authorList>
    </citation>
    <scope>IDENTIFICATION</scope>
</reference>